<feature type="domain" description="MoaB/Mog" evidence="1">
    <location>
        <begin position="12"/>
        <end position="172"/>
    </location>
</feature>
<dbReference type="CDD" id="cd00885">
    <property type="entry name" value="cinA"/>
    <property type="match status" value="1"/>
</dbReference>
<gene>
    <name evidence="2" type="ORF">SAMN04488071_0719</name>
</gene>
<dbReference type="RefSeq" id="WP_068305400.1">
    <property type="nucleotide sequence ID" value="NZ_FNAK01000002.1"/>
</dbReference>
<dbReference type="SMART" id="SM00852">
    <property type="entry name" value="MoCF_biosynth"/>
    <property type="match status" value="1"/>
</dbReference>
<proteinExistence type="predicted"/>
<keyword evidence="3" id="KW-1185">Reference proteome</keyword>
<protein>
    <submittedName>
        <fullName evidence="2">Molybdenum cofactor synthesis domain-containing protein</fullName>
    </submittedName>
</protein>
<dbReference type="AlphaFoldDB" id="A0A1G6VGU1"/>
<dbReference type="InterPro" id="IPR036425">
    <property type="entry name" value="MoaB/Mog-like_dom_sf"/>
</dbReference>
<dbReference type="Pfam" id="PF00994">
    <property type="entry name" value="MoCF_biosynth"/>
    <property type="match status" value="1"/>
</dbReference>
<evidence type="ECO:0000313" key="2">
    <source>
        <dbReference type="EMBL" id="SDD52748.1"/>
    </source>
</evidence>
<dbReference type="Proteomes" id="UP000183685">
    <property type="component" value="Unassembled WGS sequence"/>
</dbReference>
<dbReference type="PANTHER" id="PTHR13939:SF0">
    <property type="entry name" value="NMN AMIDOHYDROLASE-LIKE PROTEIN YFAY"/>
    <property type="match status" value="1"/>
</dbReference>
<dbReference type="InterPro" id="IPR001453">
    <property type="entry name" value="MoaB/Mog_dom"/>
</dbReference>
<dbReference type="OrthoDB" id="9801454at2"/>
<reference evidence="2 3" key="1">
    <citation type="submission" date="2016-10" db="EMBL/GenBank/DDBJ databases">
        <authorList>
            <person name="de Groot N.N."/>
        </authorList>
    </citation>
    <scope>NUCLEOTIDE SEQUENCE [LARGE SCALE GENOMIC DNA]</scope>
    <source>
        <strain evidence="2 3">CGMCC 1.9109</strain>
    </source>
</reference>
<dbReference type="STRING" id="637679.GCA_001550055_02431"/>
<dbReference type="Gene3D" id="3.40.980.10">
    <property type="entry name" value="MoaB/Mog-like domain"/>
    <property type="match status" value="1"/>
</dbReference>
<name>A0A1G6VGU1_9PROT</name>
<accession>A0A1G6VGU1</accession>
<sequence>MTTETDTDVQAALLIIGDEILSGRTKDANLSYLAVWLNEVGIQLSEVRVVPDIEEEIAAAVNALRSKFDYLFTTGGIGPTHDDITVDSVAAAFGVPVVVHPEAYRRMAEYYGEENFTEARKRMTRVPEGGELIDNPVSIAPGIRIENVFIMAGVPKIMQSMLEGIRAHLRTGRKVWAQSLTVHAAESKIAEGLGKIQEEHPGTSIGSYPFYGQGYGANIVIRSADKDAIDAAMGAVMNLCDAMGFDMDHPTAID</sequence>
<dbReference type="InterPro" id="IPR050101">
    <property type="entry name" value="CinA"/>
</dbReference>
<dbReference type="InterPro" id="IPR056596">
    <property type="entry name" value="FLAD1_M"/>
</dbReference>
<evidence type="ECO:0000259" key="1">
    <source>
        <dbReference type="SMART" id="SM00852"/>
    </source>
</evidence>
<evidence type="ECO:0000313" key="3">
    <source>
        <dbReference type="Proteomes" id="UP000183685"/>
    </source>
</evidence>
<dbReference type="SUPFAM" id="SSF53218">
    <property type="entry name" value="Molybdenum cofactor biosynthesis proteins"/>
    <property type="match status" value="1"/>
</dbReference>
<dbReference type="EMBL" id="FNAK01000002">
    <property type="protein sequence ID" value="SDD52748.1"/>
    <property type="molecule type" value="Genomic_DNA"/>
</dbReference>
<dbReference type="Pfam" id="PF24102">
    <property type="entry name" value="FLAD1_M"/>
    <property type="match status" value="1"/>
</dbReference>
<dbReference type="PANTHER" id="PTHR13939">
    <property type="entry name" value="NICOTINAMIDE-NUCLEOTIDE AMIDOHYDROLASE PNCC"/>
    <property type="match status" value="1"/>
</dbReference>
<organism evidence="2 3">
    <name type="scientific">Kordiimonas lacus</name>
    <dbReference type="NCBI Taxonomy" id="637679"/>
    <lineage>
        <taxon>Bacteria</taxon>
        <taxon>Pseudomonadati</taxon>
        <taxon>Pseudomonadota</taxon>
        <taxon>Alphaproteobacteria</taxon>
        <taxon>Kordiimonadales</taxon>
        <taxon>Kordiimonadaceae</taxon>
        <taxon>Kordiimonas</taxon>
    </lineage>
</organism>